<evidence type="ECO:0000313" key="2">
    <source>
        <dbReference type="Proteomes" id="UP001732700"/>
    </source>
</evidence>
<protein>
    <submittedName>
        <fullName evidence="1">Uncharacterized protein</fullName>
    </submittedName>
</protein>
<reference evidence="1" key="1">
    <citation type="submission" date="2021-05" db="EMBL/GenBank/DDBJ databases">
        <authorList>
            <person name="Scholz U."/>
            <person name="Mascher M."/>
            <person name="Fiebig A."/>
        </authorList>
    </citation>
    <scope>NUCLEOTIDE SEQUENCE [LARGE SCALE GENOMIC DNA]</scope>
</reference>
<accession>A0ACD5YCX6</accession>
<organism evidence="1 2">
    <name type="scientific">Avena sativa</name>
    <name type="common">Oat</name>
    <dbReference type="NCBI Taxonomy" id="4498"/>
    <lineage>
        <taxon>Eukaryota</taxon>
        <taxon>Viridiplantae</taxon>
        <taxon>Streptophyta</taxon>
        <taxon>Embryophyta</taxon>
        <taxon>Tracheophyta</taxon>
        <taxon>Spermatophyta</taxon>
        <taxon>Magnoliopsida</taxon>
        <taxon>Liliopsida</taxon>
        <taxon>Poales</taxon>
        <taxon>Poaceae</taxon>
        <taxon>BOP clade</taxon>
        <taxon>Pooideae</taxon>
        <taxon>Poodae</taxon>
        <taxon>Poeae</taxon>
        <taxon>Poeae Chloroplast Group 1 (Aveneae type)</taxon>
        <taxon>Aveninae</taxon>
        <taxon>Avena</taxon>
    </lineage>
</organism>
<reference evidence="1" key="2">
    <citation type="submission" date="2025-09" db="UniProtKB">
        <authorList>
            <consortium name="EnsemblPlants"/>
        </authorList>
    </citation>
    <scope>IDENTIFICATION</scope>
</reference>
<dbReference type="EnsemblPlants" id="AVESA.00010b.r2.5DG0953330.1">
    <property type="protein sequence ID" value="AVESA.00010b.r2.5DG0953330.1.CDS"/>
    <property type="gene ID" value="AVESA.00010b.r2.5DG0953330"/>
</dbReference>
<sequence>MRWERKALLCTETAEFEIEKADAMGEESATCIEAAELEIEAVKGMMEEKMQTNQFSDISCRIFLSKLYDLFRRPSEDTTSLSSMHFTHTTPPGDAASVASTLQIFSVKLEEMNEEALESNWPLRVYGTVAARDTVDHNRNILFHRARDNCQILTKKDPCLELTGPSRAIVAIDPVDFEIELKVKGSRKTASEDRVLMRQTFVYSGDETTLLNNNHCKIMLRCARLENTVQATVVAVRVINWRKRAWPFKHGGKVSCIAKGPVVKPEDEEEVVLQHHLVASNNSHDGYLHLSRRVVSVELNGQLRVTIHSSKFRGHVFFLPQECKSSTRKCHLGPYELEVTVAWSLLIQDKRCFIPREECVDGGQAFKHTAKEIRRGKTTLETQSAMEIYSLLDLISKNATKLKTEPKLRISDYSISEIKIHMDYMYRDVTSLLQMMEKVDNSRCQEPFMEKMDGKTRMEDKGKSATEMQSPKTYYKYRSNAIFNGLDQLCSQLDQMGLLSYKGKSQLLFKDNTTKIKSDEIEPPIISMETVEAAKGKDEVSPRISSSTNIKLEIQEAKKMNAYKTEEECFDKYRQSWVYNWSIFCGTFTEMTSLSSMQFTYSTPGQSPSAALVDSTLQIYSIKVAEIERNSGLSWPLRVYGVVAARDTVDRNRNILFSRQRNNCQILTPKDPFLRLTGPSRAIVTREPAHVEIELKVKGTKKSEDSVLMSHVWYYSSSYHGLRTLYTPLEGDYCTMVLSAEPLGASVQATIVGIHVHVPEGRPSPFEYGGRVVCCSLPRRKGKLPDSQHIAADPSFRQVVLQDGEMSICPKGYLNLSRHVVSVKLRGKLEVVIEARLKCGAVADQVVVSMDAQGCNITQDVCHLGDSKLEITVAWSRLVQSKALISML</sequence>
<name>A0ACD5YCX6_AVESA</name>
<keyword evidence="2" id="KW-1185">Reference proteome</keyword>
<proteinExistence type="predicted"/>
<dbReference type="Proteomes" id="UP001732700">
    <property type="component" value="Chromosome 5D"/>
</dbReference>
<evidence type="ECO:0000313" key="1">
    <source>
        <dbReference type="EnsemblPlants" id="AVESA.00010b.r2.5DG0953330.1.CDS"/>
    </source>
</evidence>